<dbReference type="InterPro" id="IPR016167">
    <property type="entry name" value="FAD-bd_PCMH_sub1"/>
</dbReference>
<dbReference type="Gene3D" id="3.30.43.10">
    <property type="entry name" value="Uridine Diphospho-n-acetylenolpyruvylglucosamine Reductase, domain 2"/>
    <property type="match status" value="1"/>
</dbReference>
<dbReference type="InterPro" id="IPR006093">
    <property type="entry name" value="Oxy_OxRdtase_FAD_BS"/>
</dbReference>
<dbReference type="PROSITE" id="PS51387">
    <property type="entry name" value="FAD_PCMH"/>
    <property type="match status" value="1"/>
</dbReference>
<keyword evidence="4" id="KW-0274">FAD</keyword>
<comment type="similarity">
    <text evidence="2">Belongs to the oxygen-dependent FAD-linked oxidoreductase family.</text>
</comment>
<evidence type="ECO:0000256" key="1">
    <source>
        <dbReference type="ARBA" id="ARBA00001974"/>
    </source>
</evidence>
<comment type="cofactor">
    <cofactor evidence="1">
        <name>FAD</name>
        <dbReference type="ChEBI" id="CHEBI:57692"/>
    </cofactor>
</comment>
<evidence type="ECO:0000259" key="6">
    <source>
        <dbReference type="PROSITE" id="PS51387"/>
    </source>
</evidence>
<feature type="domain" description="FAD-binding PCMH-type" evidence="6">
    <location>
        <begin position="39"/>
        <end position="209"/>
    </location>
</feature>
<dbReference type="EMBL" id="JBIAQY010000001">
    <property type="protein sequence ID" value="MFF3566614.1"/>
    <property type="molecule type" value="Genomic_DNA"/>
</dbReference>
<organism evidence="7 8">
    <name type="scientific">Nocardia jiangxiensis</name>
    <dbReference type="NCBI Taxonomy" id="282685"/>
    <lineage>
        <taxon>Bacteria</taxon>
        <taxon>Bacillati</taxon>
        <taxon>Actinomycetota</taxon>
        <taxon>Actinomycetes</taxon>
        <taxon>Mycobacteriales</taxon>
        <taxon>Nocardiaceae</taxon>
        <taxon>Nocardia</taxon>
    </lineage>
</organism>
<keyword evidence="5" id="KW-0560">Oxidoreductase</keyword>
<dbReference type="Proteomes" id="UP001601992">
    <property type="component" value="Unassembled WGS sequence"/>
</dbReference>
<evidence type="ECO:0000313" key="7">
    <source>
        <dbReference type="EMBL" id="MFF3566614.1"/>
    </source>
</evidence>
<dbReference type="InterPro" id="IPR016169">
    <property type="entry name" value="FAD-bd_PCMH_sub2"/>
</dbReference>
<dbReference type="InterPro" id="IPR050416">
    <property type="entry name" value="FAD-linked_Oxidoreductase"/>
</dbReference>
<dbReference type="PROSITE" id="PS00862">
    <property type="entry name" value="OX2_COVAL_FAD"/>
    <property type="match status" value="1"/>
</dbReference>
<dbReference type="PANTHER" id="PTHR42973:SF39">
    <property type="entry name" value="FAD-BINDING PCMH-TYPE DOMAIN-CONTAINING PROTEIN"/>
    <property type="match status" value="1"/>
</dbReference>
<protein>
    <submittedName>
        <fullName evidence="7">FAD-binding oxidoreductase</fullName>
    </submittedName>
</protein>
<evidence type="ECO:0000313" key="8">
    <source>
        <dbReference type="Proteomes" id="UP001601992"/>
    </source>
</evidence>
<dbReference type="Gene3D" id="3.40.462.20">
    <property type="match status" value="1"/>
</dbReference>
<dbReference type="RefSeq" id="WP_051192672.1">
    <property type="nucleotide sequence ID" value="NZ_JBIAQY010000001.1"/>
</dbReference>
<reference evidence="7 8" key="1">
    <citation type="submission" date="2024-10" db="EMBL/GenBank/DDBJ databases">
        <title>The Natural Products Discovery Center: Release of the First 8490 Sequenced Strains for Exploring Actinobacteria Biosynthetic Diversity.</title>
        <authorList>
            <person name="Kalkreuter E."/>
            <person name="Kautsar S.A."/>
            <person name="Yang D."/>
            <person name="Bader C.D."/>
            <person name="Teijaro C.N."/>
            <person name="Fluegel L."/>
            <person name="Davis C.M."/>
            <person name="Simpson J.R."/>
            <person name="Lauterbach L."/>
            <person name="Steele A.D."/>
            <person name="Gui C."/>
            <person name="Meng S."/>
            <person name="Li G."/>
            <person name="Viehrig K."/>
            <person name="Ye F."/>
            <person name="Su P."/>
            <person name="Kiefer A.F."/>
            <person name="Nichols A."/>
            <person name="Cepeda A.J."/>
            <person name="Yan W."/>
            <person name="Fan B."/>
            <person name="Jiang Y."/>
            <person name="Adhikari A."/>
            <person name="Zheng C.-J."/>
            <person name="Schuster L."/>
            <person name="Cowan T.M."/>
            <person name="Smanski M.J."/>
            <person name="Chevrette M.G."/>
            <person name="De Carvalho L.P.S."/>
            <person name="Shen B."/>
        </authorList>
    </citation>
    <scope>NUCLEOTIDE SEQUENCE [LARGE SCALE GENOMIC DNA]</scope>
    <source>
        <strain evidence="7 8">NPDC002593</strain>
    </source>
</reference>
<evidence type="ECO:0000256" key="3">
    <source>
        <dbReference type="ARBA" id="ARBA00022630"/>
    </source>
</evidence>
<sequence>MSRTPADPADALRDVVTCDVVGPDDPSYDMLRRVWNADIDRRPAAIVRCASARDVSVALGWCVAHGVAITVRGGGHNLAGTAVADDAVLIDTGLLRHVDLDPDTGRVVVGAGCRWGDVDRVGAEYDRAVPAGVVSHTGVAGLTLGGGVGYLTRMFGASVDYVDEIEAVVADGRILTVSRDEHADLFWALRGAGHNFGIATKFTFRTVPLPGVVTIRQVFYGAEDRAEVLRLFREWGPDAPGNVGTYIRLLRAPEYWSQLPAAHRGRPVLSLATICYGDPAEEPAITAPMFAVGTPIYRNVRTMPHVTLQHATDDEFRYGVAHYWKHSAVERLDDDAIELILRNCDAYPGASLNASANIAHQLLCPFEIIAGTRSPRPRPDDSTSGIESLFSANIGADWLYPAQKAPLVEWARRFDKELEPYRNGTYINFTSVAGNDEMARSVYGDKYDRLAAIKHRYDPDNVFSRGLVDLAENEDSPWLSA</sequence>
<evidence type="ECO:0000256" key="2">
    <source>
        <dbReference type="ARBA" id="ARBA00005466"/>
    </source>
</evidence>
<dbReference type="SUPFAM" id="SSF56176">
    <property type="entry name" value="FAD-binding/transporter-associated domain-like"/>
    <property type="match status" value="1"/>
</dbReference>
<evidence type="ECO:0000256" key="4">
    <source>
        <dbReference type="ARBA" id="ARBA00022827"/>
    </source>
</evidence>
<dbReference type="Pfam" id="PF01565">
    <property type="entry name" value="FAD_binding_4"/>
    <property type="match status" value="1"/>
</dbReference>
<proteinExistence type="inferred from homology"/>
<dbReference type="SUPFAM" id="SSF55103">
    <property type="entry name" value="FAD-linked oxidases, C-terminal domain"/>
    <property type="match status" value="1"/>
</dbReference>
<dbReference type="InterPro" id="IPR036318">
    <property type="entry name" value="FAD-bd_PCMH-like_sf"/>
</dbReference>
<dbReference type="Gene3D" id="3.30.465.10">
    <property type="match status" value="1"/>
</dbReference>
<dbReference type="InterPro" id="IPR016164">
    <property type="entry name" value="FAD-linked_Oxase-like_C"/>
</dbReference>
<dbReference type="InterPro" id="IPR012951">
    <property type="entry name" value="BBE"/>
</dbReference>
<dbReference type="InterPro" id="IPR016166">
    <property type="entry name" value="FAD-bd_PCMH"/>
</dbReference>
<dbReference type="Pfam" id="PF08031">
    <property type="entry name" value="BBE"/>
    <property type="match status" value="1"/>
</dbReference>
<name>A0ABW6RUE0_9NOCA</name>
<dbReference type="PANTHER" id="PTHR42973">
    <property type="entry name" value="BINDING OXIDOREDUCTASE, PUTATIVE (AFU_ORTHOLOGUE AFUA_1G17690)-RELATED"/>
    <property type="match status" value="1"/>
</dbReference>
<gene>
    <name evidence="7" type="ORF">ACFYXQ_02415</name>
</gene>
<evidence type="ECO:0000256" key="5">
    <source>
        <dbReference type="ARBA" id="ARBA00023002"/>
    </source>
</evidence>
<accession>A0ABW6RUE0</accession>
<keyword evidence="3" id="KW-0285">Flavoprotein</keyword>
<keyword evidence="8" id="KW-1185">Reference proteome</keyword>
<dbReference type="InterPro" id="IPR006094">
    <property type="entry name" value="Oxid_FAD_bind_N"/>
</dbReference>
<comment type="caution">
    <text evidence="7">The sequence shown here is derived from an EMBL/GenBank/DDBJ whole genome shotgun (WGS) entry which is preliminary data.</text>
</comment>